<comment type="caution">
    <text evidence="1">The sequence shown here is derived from an EMBL/GenBank/DDBJ whole genome shotgun (WGS) entry which is preliminary data.</text>
</comment>
<sequence>MFCCITISTENENSFSDYAQAKSVIRKQKSSLYTRQLTASSCQSVFIKISSLHKTYYNAIF</sequence>
<dbReference type="AlphaFoldDB" id="A0A9W5ISY7"/>
<organism evidence="1 2">
    <name type="scientific">Neisseria subflava NJ9703</name>
    <dbReference type="NCBI Taxonomy" id="546268"/>
    <lineage>
        <taxon>Bacteria</taxon>
        <taxon>Pseudomonadati</taxon>
        <taxon>Pseudomonadota</taxon>
        <taxon>Betaproteobacteria</taxon>
        <taxon>Neisseriales</taxon>
        <taxon>Neisseriaceae</taxon>
        <taxon>Neisseria</taxon>
    </lineage>
</organism>
<gene>
    <name evidence="1" type="ORF">NEISUBOT_03188</name>
</gene>
<evidence type="ECO:0000313" key="1">
    <source>
        <dbReference type="EMBL" id="EFC53188.1"/>
    </source>
</evidence>
<accession>A0A9W5ISY7</accession>
<name>A0A9W5ISY7_NEISU</name>
<dbReference type="Proteomes" id="UP000004621">
    <property type="component" value="Unassembled WGS sequence"/>
</dbReference>
<proteinExistence type="predicted"/>
<dbReference type="EMBL" id="ACEO02000001">
    <property type="protein sequence ID" value="EFC53188.1"/>
    <property type="molecule type" value="Genomic_DNA"/>
</dbReference>
<protein>
    <submittedName>
        <fullName evidence="1">Uncharacterized protein</fullName>
    </submittedName>
</protein>
<reference evidence="1 2" key="1">
    <citation type="submission" date="2010-01" db="EMBL/GenBank/DDBJ databases">
        <authorList>
            <person name="Weinstock G."/>
            <person name="Sodergren E."/>
            <person name="Clifton S."/>
            <person name="Fulton L."/>
            <person name="Fulton B."/>
            <person name="Courtney L."/>
            <person name="Fronick C."/>
            <person name="Harrison M."/>
            <person name="Strong C."/>
            <person name="Farmer C."/>
            <person name="Delahaunty K."/>
            <person name="Markovic C."/>
            <person name="Hall O."/>
            <person name="Minx P."/>
            <person name="Tomlinson C."/>
            <person name="Mitreva M."/>
            <person name="Nelson J."/>
            <person name="Hou S."/>
            <person name="Wollam A."/>
            <person name="Pepin K.H."/>
            <person name="Johnson M."/>
            <person name="Bhonagiri V."/>
            <person name="Nash W.E."/>
            <person name="Warren W."/>
            <person name="Chinwalla A."/>
            <person name="Mardis E.R."/>
            <person name="Wilson R.K."/>
        </authorList>
    </citation>
    <scope>NUCLEOTIDE SEQUENCE [LARGE SCALE GENOMIC DNA]</scope>
    <source>
        <strain evidence="1 2">NJ9703</strain>
    </source>
</reference>
<evidence type="ECO:0000313" key="2">
    <source>
        <dbReference type="Proteomes" id="UP000004621"/>
    </source>
</evidence>